<name>A0A7U7G9K7_9GAMM</name>
<protein>
    <recommendedName>
        <fullName evidence="1">Protein kinase domain-containing protein</fullName>
    </recommendedName>
</protein>
<dbReference type="Gene3D" id="1.10.510.10">
    <property type="entry name" value="Transferase(Phosphotransferase) domain 1"/>
    <property type="match status" value="1"/>
</dbReference>
<feature type="domain" description="Protein kinase" evidence="1">
    <location>
        <begin position="31"/>
        <end position="316"/>
    </location>
</feature>
<dbReference type="SMART" id="SM00220">
    <property type="entry name" value="S_TKc"/>
    <property type="match status" value="1"/>
</dbReference>
<gene>
    <name evidence="2" type="ORF">BN874_1400068</name>
</gene>
<dbReference type="GO" id="GO:0004672">
    <property type="term" value="F:protein kinase activity"/>
    <property type="evidence" value="ECO:0007669"/>
    <property type="project" value="InterPro"/>
</dbReference>
<dbReference type="AlphaFoldDB" id="A0A7U7G9K7"/>
<dbReference type="InterPro" id="IPR000719">
    <property type="entry name" value="Prot_kinase_dom"/>
</dbReference>
<dbReference type="SUPFAM" id="SSF56112">
    <property type="entry name" value="Protein kinase-like (PK-like)"/>
    <property type="match status" value="1"/>
</dbReference>
<sequence length="683" mass="76818">MLIPTLTPTCPGAPFGKIAVTIRYSGASQPLELGQALGRGGEGTVHQIAGRPGFVAKIYHQPISADKTLKLEGMVRQAHPGLLDIAAWPVDMLRTQPEGPVQGFIMPRVNGYREIHSLYGPAHRKKAFPHADWSFLVHAARNLSSAFEAIHARGHVIGDVNPGNVVISPQALVKLIDCDSFQINVDGRLFPCDVGVPQFTAPELQGRSFHRLQRTPDHDGFGLALLCFHLLFMGRHPFAGRYQGKGDMPIERAIQELRFAFGRHAGSRQMEPPPYILPFAALPHPITDLFERAFASPSLAQGRPTARDWLQALERLSRELRSCGRNSVHKYPRHLRDCPWCELERVSGTLFFLPAPHTVVAELLAGLPDFDLDQVWSRILAVAPPRDEAMPSPSSRIPILPTPLPELLRRVQRSNGIKAALTAGVALAAMLIRPRLSGLWLPLAVIAWSLLRNPAVRREYQRRRLALLAARRERQELHTVWNQRATGQLFADRLHQLCALRDRHRNLPTELQREGQRLEADQRQIQLQAFLENQFIDAAQIPGILTTHRMALESYGIETAADVSAEALKTVPGFGQRLGRQRVAALLDWRRALEQRFRYDPCKGVDPAAIADLRRHFAQERVRIERELLAASDELAKIKADILKHRAQINITLIRQAMREAQAQADLRVFPPRLDTLWRRQRI</sequence>
<comment type="caution">
    <text evidence="2">The sequence shown here is derived from an EMBL/GenBank/DDBJ whole genome shotgun (WGS) entry which is preliminary data.</text>
</comment>
<evidence type="ECO:0000313" key="2">
    <source>
        <dbReference type="EMBL" id="CDH44009.1"/>
    </source>
</evidence>
<reference evidence="2 3" key="1">
    <citation type="journal article" date="2014" name="ISME J.">
        <title>Candidatus Competibacter-lineage genomes retrieved from metagenomes reveal functional metabolic diversity.</title>
        <authorList>
            <person name="McIlroy S.J."/>
            <person name="Albertsen M."/>
            <person name="Andresen E.K."/>
            <person name="Saunders A.M."/>
            <person name="Kristiansen R."/>
            <person name="Stokholm-Bjerregaard M."/>
            <person name="Nielsen K.L."/>
            <person name="Nielsen P.H."/>
        </authorList>
    </citation>
    <scope>NUCLEOTIDE SEQUENCE [LARGE SCALE GENOMIC DNA]</scope>
    <source>
        <strain evidence="2 3">Run_B_J11</strain>
    </source>
</reference>
<keyword evidence="3" id="KW-1185">Reference proteome</keyword>
<dbReference type="Proteomes" id="UP000019184">
    <property type="component" value="Unassembled WGS sequence"/>
</dbReference>
<dbReference type="InterPro" id="IPR011009">
    <property type="entry name" value="Kinase-like_dom_sf"/>
</dbReference>
<accession>A0A7U7G9K7</accession>
<proteinExistence type="predicted"/>
<dbReference type="GO" id="GO:0005524">
    <property type="term" value="F:ATP binding"/>
    <property type="evidence" value="ECO:0007669"/>
    <property type="project" value="InterPro"/>
</dbReference>
<dbReference type="OrthoDB" id="5782056at2"/>
<organism evidence="2 3">
    <name type="scientific">Candidatus Contendobacter odensis Run_B_J11</name>
    <dbReference type="NCBI Taxonomy" id="1400861"/>
    <lineage>
        <taxon>Bacteria</taxon>
        <taxon>Pseudomonadati</taxon>
        <taxon>Pseudomonadota</taxon>
        <taxon>Gammaproteobacteria</taxon>
        <taxon>Candidatus Competibacteraceae</taxon>
        <taxon>Candidatus Contendibacter</taxon>
    </lineage>
</organism>
<evidence type="ECO:0000259" key="1">
    <source>
        <dbReference type="PROSITE" id="PS50011"/>
    </source>
</evidence>
<dbReference type="PROSITE" id="PS50011">
    <property type="entry name" value="PROTEIN_KINASE_DOM"/>
    <property type="match status" value="1"/>
</dbReference>
<evidence type="ECO:0000313" key="3">
    <source>
        <dbReference type="Proteomes" id="UP000019184"/>
    </source>
</evidence>
<dbReference type="EMBL" id="CBTK010000047">
    <property type="protein sequence ID" value="CDH44009.1"/>
    <property type="molecule type" value="Genomic_DNA"/>
</dbReference>